<evidence type="ECO:0000256" key="4">
    <source>
        <dbReference type="ARBA" id="ARBA00022989"/>
    </source>
</evidence>
<reference evidence="10" key="1">
    <citation type="submission" date="2025-08" db="UniProtKB">
        <authorList>
            <consortium name="Ensembl"/>
        </authorList>
    </citation>
    <scope>IDENTIFICATION</scope>
</reference>
<keyword evidence="11" id="KW-1185">Reference proteome</keyword>
<dbReference type="GO" id="GO:0005886">
    <property type="term" value="C:plasma membrane"/>
    <property type="evidence" value="ECO:0007669"/>
    <property type="project" value="TreeGrafter"/>
</dbReference>
<dbReference type="Proteomes" id="UP000265020">
    <property type="component" value="Unassembled WGS sequence"/>
</dbReference>
<accession>A0A3Q2E3V0</accession>
<keyword evidence="4" id="KW-1133">Transmembrane helix</keyword>
<dbReference type="GO" id="GO:0099604">
    <property type="term" value="F:ligand-gated calcium channel activity"/>
    <property type="evidence" value="ECO:0007669"/>
    <property type="project" value="TreeGrafter"/>
</dbReference>
<reference evidence="10" key="2">
    <citation type="submission" date="2025-09" db="UniProtKB">
        <authorList>
            <consortium name="Ensembl"/>
        </authorList>
    </citation>
    <scope>IDENTIFICATION</scope>
</reference>
<keyword evidence="7" id="KW-0407">Ion channel</keyword>
<dbReference type="Ensembl" id="ENSCVAT00000029626.1">
    <property type="protein sequence ID" value="ENSCVAP00000026891.1"/>
    <property type="gene ID" value="ENSCVAG00000012857.1"/>
</dbReference>
<evidence type="ECO:0000256" key="6">
    <source>
        <dbReference type="ARBA" id="ARBA00023136"/>
    </source>
</evidence>
<dbReference type="PANTHER" id="PTHR13800:SF6">
    <property type="entry name" value="TRANSIENT RECEPTOR POTENTIAL CATION CHANNEL SUBFAMILY M MEMBER 4"/>
    <property type="match status" value="1"/>
</dbReference>
<dbReference type="InterPro" id="IPR050927">
    <property type="entry name" value="TRPM"/>
</dbReference>
<evidence type="ECO:0000256" key="3">
    <source>
        <dbReference type="ARBA" id="ARBA00022692"/>
    </source>
</evidence>
<evidence type="ECO:0000256" key="5">
    <source>
        <dbReference type="ARBA" id="ARBA00023065"/>
    </source>
</evidence>
<dbReference type="OMA" id="RDPCFLA"/>
<proteinExistence type="predicted"/>
<evidence type="ECO:0000256" key="7">
    <source>
        <dbReference type="ARBA" id="ARBA00023303"/>
    </source>
</evidence>
<evidence type="ECO:0000313" key="11">
    <source>
        <dbReference type="Proteomes" id="UP000265020"/>
    </source>
</evidence>
<keyword evidence="2" id="KW-0813">Transport</keyword>
<dbReference type="GO" id="GO:0005227">
    <property type="term" value="F:calcium-activated cation channel activity"/>
    <property type="evidence" value="ECO:0007669"/>
    <property type="project" value="TreeGrafter"/>
</dbReference>
<dbReference type="Pfam" id="PF25508">
    <property type="entry name" value="TRPM2"/>
    <property type="match status" value="1"/>
</dbReference>
<feature type="domain" description="TRPM SLOG" evidence="8">
    <location>
        <begin position="56"/>
        <end position="230"/>
    </location>
</feature>
<sequence length="619" mass="68714">VCTTFNPSGIHDSVATGDYFGAAIVTQWDSRQHSSEYPTDAFGELEFAGAGRRHSHFLRLSCDTPPQIIYTLMTAHWRLPLPNLVVSVVGGEGHEKIKPWVRDILRKGLIRAAQNTETWILTGGLREGVSRCVGEAVKDHGAVASAGSQKKVIAIGVAPWGLVYNRKQLVNAQGSFPARYYVQNTTHDTNCLDNSCQAFLLVDDGSVGQRGGEAAFQANLEDYISHQRTGIWGKKVLRLDMSLKKLTPWLVLAGSGPAADFISDLVDDQSAVMLSRTSAPADEEAVSADFCERVREKVCKHFPDEAEPEKLVNSVSDCRSVFLESRDDVTAAIVQLEAGPKRVSSKASEYKEELKLAVAWNRVDIAKAELFNGDILWKYGELKDSMTDALINDKPQFVRLFCENGLNILEYLTHERLESLYRSLSDSLLVYNLLKRILSERQSLAGSLPSVDGAAPDVSRLLQDLLGDVCEPFYYSALELDPRTGTRKSLKACPSPWEALFIWAVLQNRSEMAIYFWEMSGESVLSALGACKILRELSKLENETESKLAMKKLAQRFENLANDVFGECYQSSESRTFTLLIRKSPVWGGATCLQMATAADARLFFSHDGVQHSYLTCWE</sequence>
<evidence type="ECO:0000259" key="9">
    <source>
        <dbReference type="Pfam" id="PF25508"/>
    </source>
</evidence>
<comment type="subcellular location">
    <subcellularLocation>
        <location evidence="1">Membrane</location>
        <topology evidence="1">Multi-pass membrane protein</topology>
    </subcellularLocation>
</comment>
<keyword evidence="6" id="KW-0472">Membrane</keyword>
<name>A0A3Q2E3V0_CYPVA</name>
<keyword evidence="3" id="KW-0812">Transmembrane</keyword>
<organism evidence="10 11">
    <name type="scientific">Cyprinodon variegatus</name>
    <name type="common">Sheepshead minnow</name>
    <dbReference type="NCBI Taxonomy" id="28743"/>
    <lineage>
        <taxon>Eukaryota</taxon>
        <taxon>Metazoa</taxon>
        <taxon>Chordata</taxon>
        <taxon>Craniata</taxon>
        <taxon>Vertebrata</taxon>
        <taxon>Euteleostomi</taxon>
        <taxon>Actinopterygii</taxon>
        <taxon>Neopterygii</taxon>
        <taxon>Teleostei</taxon>
        <taxon>Neoteleostei</taxon>
        <taxon>Acanthomorphata</taxon>
        <taxon>Ovalentaria</taxon>
        <taxon>Atherinomorphae</taxon>
        <taxon>Cyprinodontiformes</taxon>
        <taxon>Cyprinodontidae</taxon>
        <taxon>Cyprinodon</taxon>
    </lineage>
</organism>
<feature type="domain" description="TRPM-like" evidence="9">
    <location>
        <begin position="369"/>
        <end position="607"/>
    </location>
</feature>
<protein>
    <submittedName>
        <fullName evidence="10">Transient receptor potential cation channel, subfamily M, member 4a</fullName>
    </submittedName>
</protein>
<dbReference type="PANTHER" id="PTHR13800">
    <property type="entry name" value="TRANSIENT RECEPTOR POTENTIAL CATION CHANNEL, SUBFAMILY M, MEMBER 6"/>
    <property type="match status" value="1"/>
</dbReference>
<evidence type="ECO:0000256" key="1">
    <source>
        <dbReference type="ARBA" id="ARBA00004141"/>
    </source>
</evidence>
<dbReference type="GeneTree" id="ENSGT00940000158693"/>
<keyword evidence="5" id="KW-0406">Ion transport</keyword>
<dbReference type="InterPro" id="IPR057366">
    <property type="entry name" value="TRPM-like"/>
</dbReference>
<dbReference type="InterPro" id="IPR041491">
    <property type="entry name" value="TRPM_SLOG"/>
</dbReference>
<evidence type="ECO:0000256" key="2">
    <source>
        <dbReference type="ARBA" id="ARBA00022448"/>
    </source>
</evidence>
<evidence type="ECO:0000313" key="10">
    <source>
        <dbReference type="Ensembl" id="ENSCVAP00000026891.1"/>
    </source>
</evidence>
<dbReference type="Pfam" id="PF18139">
    <property type="entry name" value="LSDAT_euk"/>
    <property type="match status" value="1"/>
</dbReference>
<evidence type="ECO:0000259" key="8">
    <source>
        <dbReference type="Pfam" id="PF18139"/>
    </source>
</evidence>
<dbReference type="AlphaFoldDB" id="A0A3Q2E3V0"/>
<dbReference type="STRING" id="28743.ENSCVAP00000026891"/>